<dbReference type="Gene3D" id="3.90.220.20">
    <property type="entry name" value="DNA methylase specificity domains"/>
    <property type="match status" value="2"/>
</dbReference>
<comment type="caution">
    <text evidence="6">The sequence shown here is derived from an EMBL/GenBank/DDBJ whole genome shotgun (WGS) entry which is preliminary data.</text>
</comment>
<evidence type="ECO:0000256" key="4">
    <source>
        <dbReference type="SAM" id="Coils"/>
    </source>
</evidence>
<dbReference type="Proteomes" id="UP001431963">
    <property type="component" value="Unassembled WGS sequence"/>
</dbReference>
<keyword evidence="2" id="KW-0680">Restriction system</keyword>
<organism evidence="6 7">
    <name type="scientific">Gemmobacter denitrificans</name>
    <dbReference type="NCBI Taxonomy" id="3123040"/>
    <lineage>
        <taxon>Bacteria</taxon>
        <taxon>Pseudomonadati</taxon>
        <taxon>Pseudomonadota</taxon>
        <taxon>Alphaproteobacteria</taxon>
        <taxon>Rhodobacterales</taxon>
        <taxon>Paracoccaceae</taxon>
        <taxon>Gemmobacter</taxon>
    </lineage>
</organism>
<evidence type="ECO:0000259" key="5">
    <source>
        <dbReference type="Pfam" id="PF01420"/>
    </source>
</evidence>
<keyword evidence="6" id="KW-0540">Nuclease</keyword>
<dbReference type="PANTHER" id="PTHR30408">
    <property type="entry name" value="TYPE-1 RESTRICTION ENZYME ECOKI SPECIFICITY PROTEIN"/>
    <property type="match status" value="1"/>
</dbReference>
<dbReference type="CDD" id="cd17248">
    <property type="entry name" value="RMtype1_S_AmiI-TRD2-CR2_like"/>
    <property type="match status" value="1"/>
</dbReference>
<keyword evidence="4" id="KW-0175">Coiled coil</keyword>
<dbReference type="GO" id="GO:0004519">
    <property type="term" value="F:endonuclease activity"/>
    <property type="evidence" value="ECO:0007669"/>
    <property type="project" value="UniProtKB-KW"/>
</dbReference>
<keyword evidence="7" id="KW-1185">Reference proteome</keyword>
<dbReference type="EC" id="3.1.21.-" evidence="6"/>
<dbReference type="InterPro" id="IPR052021">
    <property type="entry name" value="Type-I_RS_S_subunit"/>
</dbReference>
<evidence type="ECO:0000313" key="7">
    <source>
        <dbReference type="Proteomes" id="UP001431963"/>
    </source>
</evidence>
<dbReference type="GO" id="GO:0016787">
    <property type="term" value="F:hydrolase activity"/>
    <property type="evidence" value="ECO:0007669"/>
    <property type="project" value="UniProtKB-KW"/>
</dbReference>
<sequence length="380" mass="42249">MSQVSDWPSVLLDSVARRGSGHTPKKGLPAYWNGGIPWISLQDSQSLDRPAIHETSVNISALGLANSSARLHPRGTVVLSRDAGVGKSTIMATDMAVSQHFIAWTCGPLLNNMFLYFLLQHRKPEFERIAVGSTIQTIGLPYFKTYEIPLPPLPEQQAIAAALSDADGVVAGLERAIAKKRLIKQGAMQDLLTARRRLPGFSGEWEVKRLGEVARVATGGRNNQDKDPMGEYPFFVRSDTVERIRSFSYDCEAILVPGEGRIGEIFHYINGRFDVHQRVYCISAFSERTSGRFVYFVLRQFFGAHAMINTVKATVDSLRRPTFTGFEFRCPPSFDEQQAIAAVLSDMDAEIQTLESRLVKARAVKEGMMQNLLTGRVRLV</sequence>
<dbReference type="InterPro" id="IPR044946">
    <property type="entry name" value="Restrct_endonuc_typeI_TRD_sf"/>
</dbReference>
<comment type="similarity">
    <text evidence="1">Belongs to the type-I restriction system S methylase family.</text>
</comment>
<dbReference type="PANTHER" id="PTHR30408:SF12">
    <property type="entry name" value="TYPE I RESTRICTION ENZYME MJAVIII SPECIFICITY SUBUNIT"/>
    <property type="match status" value="1"/>
</dbReference>
<name>A0ABU8BZF1_9RHOB</name>
<evidence type="ECO:0000256" key="2">
    <source>
        <dbReference type="ARBA" id="ARBA00022747"/>
    </source>
</evidence>
<evidence type="ECO:0000256" key="1">
    <source>
        <dbReference type="ARBA" id="ARBA00010923"/>
    </source>
</evidence>
<feature type="domain" description="Type I restriction modification DNA specificity" evidence="5">
    <location>
        <begin position="204"/>
        <end position="353"/>
    </location>
</feature>
<protein>
    <submittedName>
        <fullName evidence="6">Restriction endonuclease subunit S</fullName>
        <ecNumber evidence="6">3.1.21.-</ecNumber>
    </submittedName>
</protein>
<keyword evidence="3" id="KW-0238">DNA-binding</keyword>
<keyword evidence="6" id="KW-0255">Endonuclease</keyword>
<feature type="domain" description="Type I restriction modification DNA specificity" evidence="5">
    <location>
        <begin position="5"/>
        <end position="170"/>
    </location>
</feature>
<feature type="coiled-coil region" evidence="4">
    <location>
        <begin position="344"/>
        <end position="371"/>
    </location>
</feature>
<dbReference type="Pfam" id="PF01420">
    <property type="entry name" value="Methylase_S"/>
    <property type="match status" value="2"/>
</dbReference>
<dbReference type="InterPro" id="IPR000055">
    <property type="entry name" value="Restrct_endonuc_typeI_TRD"/>
</dbReference>
<dbReference type="SUPFAM" id="SSF116734">
    <property type="entry name" value="DNA methylase specificity domain"/>
    <property type="match status" value="2"/>
</dbReference>
<dbReference type="RefSeq" id="WP_335424708.1">
    <property type="nucleotide sequence ID" value="NZ_JBALHR010000011.1"/>
</dbReference>
<evidence type="ECO:0000256" key="3">
    <source>
        <dbReference type="ARBA" id="ARBA00023125"/>
    </source>
</evidence>
<reference evidence="6" key="1">
    <citation type="submission" date="2024-02" db="EMBL/GenBank/DDBJ databases">
        <title>Genome sequences of strain Gemmobacter sp. JM10B15.</title>
        <authorList>
            <person name="Zhang M."/>
        </authorList>
    </citation>
    <scope>NUCLEOTIDE SEQUENCE</scope>
    <source>
        <strain evidence="6">JM10B15</strain>
    </source>
</reference>
<dbReference type="EMBL" id="JBALHR010000011">
    <property type="protein sequence ID" value="MEH7829642.1"/>
    <property type="molecule type" value="Genomic_DNA"/>
</dbReference>
<evidence type="ECO:0000313" key="6">
    <source>
        <dbReference type="EMBL" id="MEH7829642.1"/>
    </source>
</evidence>
<gene>
    <name evidence="6" type="ORF">V6590_15920</name>
</gene>
<accession>A0ABU8BZF1</accession>
<keyword evidence="6" id="KW-0378">Hydrolase</keyword>
<dbReference type="Gene3D" id="1.10.287.1120">
    <property type="entry name" value="Bipartite methylase S protein"/>
    <property type="match status" value="2"/>
</dbReference>
<proteinExistence type="inferred from homology"/>